<dbReference type="GO" id="GO:0046656">
    <property type="term" value="P:folic acid biosynthetic process"/>
    <property type="evidence" value="ECO:0007669"/>
    <property type="project" value="UniProtKB-KW"/>
</dbReference>
<dbReference type="SUPFAM" id="SSF51717">
    <property type="entry name" value="Dihydropteroate synthetase-like"/>
    <property type="match status" value="1"/>
</dbReference>
<dbReference type="EMBL" id="SADE01000004">
    <property type="protein sequence ID" value="RVU34164.1"/>
    <property type="molecule type" value="Genomic_DNA"/>
</dbReference>
<comment type="cofactor">
    <cofactor evidence="2">
        <name>Mg(2+)</name>
        <dbReference type="ChEBI" id="CHEBI:18420"/>
    </cofactor>
</comment>
<organism evidence="13 14">
    <name type="scientific">Hwanghaeella grinnelliae</name>
    <dbReference type="NCBI Taxonomy" id="2500179"/>
    <lineage>
        <taxon>Bacteria</taxon>
        <taxon>Pseudomonadati</taxon>
        <taxon>Pseudomonadota</taxon>
        <taxon>Alphaproteobacteria</taxon>
        <taxon>Rhodospirillales</taxon>
        <taxon>Rhodospirillaceae</taxon>
        <taxon>Hwanghaeella</taxon>
    </lineage>
</organism>
<sequence length="302" mass="31842">MPETKHRELPATPWMNRCAVMGIVNVTPDSFSSDGLAGSAQASSDRGLVDRAVAQAADFIEHGAEILDIGGESTRPGAAPVPADEELDRVVPVVEAIAKRFPATLISVDTYKAAVARAALDGGAHIINDVWAGRADEDMLPLMAESGVPVVLMHNKARWGVATQDAKLGGSYDAPLYGDFMQDILHEMQAMAKTAEDAGVPRDLIILDPGVGFGKTLDQNLTLIRDLGAIRKLGYPVLLGPSRKSFIGKVLDVEPGGRLMGTAASVSVGVAQGADIVRVHDVRAMTEVVRMTEAILSSGQEA</sequence>
<dbReference type="OrthoDB" id="9811744at2"/>
<evidence type="ECO:0000259" key="12">
    <source>
        <dbReference type="PROSITE" id="PS50972"/>
    </source>
</evidence>
<dbReference type="PROSITE" id="PS50972">
    <property type="entry name" value="PTERIN_BINDING"/>
    <property type="match status" value="1"/>
</dbReference>
<keyword evidence="7 13" id="KW-0808">Transferase</keyword>
<evidence type="ECO:0000256" key="4">
    <source>
        <dbReference type="ARBA" id="ARBA00009503"/>
    </source>
</evidence>
<keyword evidence="9" id="KW-0460">Magnesium</keyword>
<keyword evidence="8" id="KW-0479">Metal-binding</keyword>
<evidence type="ECO:0000256" key="7">
    <source>
        <dbReference type="ARBA" id="ARBA00022679"/>
    </source>
</evidence>
<dbReference type="Gene3D" id="3.20.20.20">
    <property type="entry name" value="Dihydropteroate synthase-like"/>
    <property type="match status" value="1"/>
</dbReference>
<accession>A0A3S2Y0M9</accession>
<feature type="domain" description="Pterin-binding" evidence="12">
    <location>
        <begin position="18"/>
        <end position="290"/>
    </location>
</feature>
<evidence type="ECO:0000256" key="5">
    <source>
        <dbReference type="ARBA" id="ARBA00012458"/>
    </source>
</evidence>
<dbReference type="Proteomes" id="UP000287447">
    <property type="component" value="Unassembled WGS sequence"/>
</dbReference>
<dbReference type="InterPro" id="IPR006390">
    <property type="entry name" value="DHP_synth_dom"/>
</dbReference>
<dbReference type="CDD" id="cd00739">
    <property type="entry name" value="DHPS"/>
    <property type="match status" value="1"/>
</dbReference>
<protein>
    <recommendedName>
        <fullName evidence="6">Dihydropteroate synthase</fullName>
        <ecNumber evidence="5">2.5.1.15</ecNumber>
    </recommendedName>
    <alternativeName>
        <fullName evidence="11">Dihydropteroate pyrophosphorylase</fullName>
    </alternativeName>
</protein>
<reference evidence="14" key="1">
    <citation type="submission" date="2019-01" db="EMBL/GenBank/DDBJ databases">
        <title>Gri0909 isolated from a small marine red alga.</title>
        <authorList>
            <person name="Kim J."/>
            <person name="Jeong S.E."/>
            <person name="Jeon C.O."/>
        </authorList>
    </citation>
    <scope>NUCLEOTIDE SEQUENCE [LARGE SCALE GENOMIC DNA]</scope>
    <source>
        <strain evidence="14">Gri0909</strain>
    </source>
</reference>
<dbReference type="InterPro" id="IPR045031">
    <property type="entry name" value="DHP_synth-like"/>
</dbReference>
<evidence type="ECO:0000256" key="9">
    <source>
        <dbReference type="ARBA" id="ARBA00022842"/>
    </source>
</evidence>
<evidence type="ECO:0000256" key="8">
    <source>
        <dbReference type="ARBA" id="ARBA00022723"/>
    </source>
</evidence>
<proteinExistence type="inferred from homology"/>
<evidence type="ECO:0000256" key="3">
    <source>
        <dbReference type="ARBA" id="ARBA00004763"/>
    </source>
</evidence>
<evidence type="ECO:0000313" key="13">
    <source>
        <dbReference type="EMBL" id="RVU34164.1"/>
    </source>
</evidence>
<keyword evidence="14" id="KW-1185">Reference proteome</keyword>
<dbReference type="PANTHER" id="PTHR20941:SF1">
    <property type="entry name" value="FOLIC ACID SYNTHESIS PROTEIN FOL1"/>
    <property type="match status" value="1"/>
</dbReference>
<gene>
    <name evidence="13" type="primary">folP</name>
    <name evidence="13" type="ORF">EOI86_23935</name>
</gene>
<dbReference type="PROSITE" id="PS00793">
    <property type="entry name" value="DHPS_2"/>
    <property type="match status" value="1"/>
</dbReference>
<dbReference type="InterPro" id="IPR000489">
    <property type="entry name" value="Pterin-binding_dom"/>
</dbReference>
<dbReference type="AlphaFoldDB" id="A0A3S2Y0M9"/>
<dbReference type="GO" id="GO:0004156">
    <property type="term" value="F:dihydropteroate synthase activity"/>
    <property type="evidence" value="ECO:0007669"/>
    <property type="project" value="UniProtKB-EC"/>
</dbReference>
<dbReference type="Pfam" id="PF00809">
    <property type="entry name" value="Pterin_bind"/>
    <property type="match status" value="1"/>
</dbReference>
<dbReference type="GO" id="GO:0046872">
    <property type="term" value="F:metal ion binding"/>
    <property type="evidence" value="ECO:0007669"/>
    <property type="project" value="UniProtKB-KW"/>
</dbReference>
<name>A0A3S2Y0M9_9PROT</name>
<dbReference type="FunFam" id="3.20.20.20:FF:000006">
    <property type="entry name" value="Dihydropteroate synthase"/>
    <property type="match status" value="1"/>
</dbReference>
<dbReference type="EC" id="2.5.1.15" evidence="5"/>
<dbReference type="PANTHER" id="PTHR20941">
    <property type="entry name" value="FOLATE SYNTHESIS PROTEINS"/>
    <property type="match status" value="1"/>
</dbReference>
<evidence type="ECO:0000256" key="1">
    <source>
        <dbReference type="ARBA" id="ARBA00000012"/>
    </source>
</evidence>
<dbReference type="RefSeq" id="WP_127768194.1">
    <property type="nucleotide sequence ID" value="NZ_SADE01000004.1"/>
</dbReference>
<comment type="caution">
    <text evidence="13">The sequence shown here is derived from an EMBL/GenBank/DDBJ whole genome shotgun (WGS) entry which is preliminary data.</text>
</comment>
<evidence type="ECO:0000256" key="6">
    <source>
        <dbReference type="ARBA" id="ARBA00016919"/>
    </source>
</evidence>
<comment type="similarity">
    <text evidence="4">Belongs to the DHPS family.</text>
</comment>
<evidence type="ECO:0000256" key="11">
    <source>
        <dbReference type="ARBA" id="ARBA00030193"/>
    </source>
</evidence>
<dbReference type="NCBIfam" id="TIGR01496">
    <property type="entry name" value="DHPS"/>
    <property type="match status" value="1"/>
</dbReference>
<dbReference type="InterPro" id="IPR011005">
    <property type="entry name" value="Dihydropteroate_synth-like_sf"/>
</dbReference>
<dbReference type="GO" id="GO:0046654">
    <property type="term" value="P:tetrahydrofolate biosynthetic process"/>
    <property type="evidence" value="ECO:0007669"/>
    <property type="project" value="TreeGrafter"/>
</dbReference>
<evidence type="ECO:0000256" key="10">
    <source>
        <dbReference type="ARBA" id="ARBA00022909"/>
    </source>
</evidence>
<comment type="pathway">
    <text evidence="3">Cofactor biosynthesis; tetrahydrofolate biosynthesis; 7,8-dihydrofolate from 2-amino-4-hydroxy-6-hydroxymethyl-7,8-dihydropteridine diphosphate and 4-aminobenzoate: step 1/2.</text>
</comment>
<evidence type="ECO:0000313" key="14">
    <source>
        <dbReference type="Proteomes" id="UP000287447"/>
    </source>
</evidence>
<keyword evidence="10" id="KW-0289">Folate biosynthesis</keyword>
<comment type="catalytic activity">
    <reaction evidence="1">
        <text>(7,8-dihydropterin-6-yl)methyl diphosphate + 4-aminobenzoate = 7,8-dihydropteroate + diphosphate</text>
        <dbReference type="Rhea" id="RHEA:19949"/>
        <dbReference type="ChEBI" id="CHEBI:17836"/>
        <dbReference type="ChEBI" id="CHEBI:17839"/>
        <dbReference type="ChEBI" id="CHEBI:33019"/>
        <dbReference type="ChEBI" id="CHEBI:72950"/>
        <dbReference type="EC" id="2.5.1.15"/>
    </reaction>
</comment>
<evidence type="ECO:0000256" key="2">
    <source>
        <dbReference type="ARBA" id="ARBA00001946"/>
    </source>
</evidence>